<proteinExistence type="predicted"/>
<keyword evidence="3" id="KW-1185">Reference proteome</keyword>
<dbReference type="EMBL" id="LT670849">
    <property type="protein sequence ID" value="SHN82983.1"/>
    <property type="molecule type" value="Genomic_DNA"/>
</dbReference>
<evidence type="ECO:0000256" key="1">
    <source>
        <dbReference type="SAM" id="MobiDB-lite"/>
    </source>
</evidence>
<evidence type="ECO:0000313" key="3">
    <source>
        <dbReference type="Proteomes" id="UP000184096"/>
    </source>
</evidence>
<evidence type="ECO:0000313" key="2">
    <source>
        <dbReference type="EMBL" id="SHN82983.1"/>
    </source>
</evidence>
<organism evidence="2 3">
    <name type="scientific">Bradyrhizobium erythrophlei</name>
    <dbReference type="NCBI Taxonomy" id="1437360"/>
    <lineage>
        <taxon>Bacteria</taxon>
        <taxon>Pseudomonadati</taxon>
        <taxon>Pseudomonadota</taxon>
        <taxon>Alphaproteobacteria</taxon>
        <taxon>Hyphomicrobiales</taxon>
        <taxon>Nitrobacteraceae</taxon>
        <taxon>Bradyrhizobium</taxon>
    </lineage>
</organism>
<dbReference type="Proteomes" id="UP000184096">
    <property type="component" value="Chromosome I"/>
</dbReference>
<feature type="compositionally biased region" description="Basic and acidic residues" evidence="1">
    <location>
        <begin position="46"/>
        <end position="62"/>
    </location>
</feature>
<reference evidence="3" key="1">
    <citation type="submission" date="2016-11" db="EMBL/GenBank/DDBJ databases">
        <authorList>
            <person name="Varghese N."/>
            <person name="Submissions S."/>
        </authorList>
    </citation>
    <scope>NUCLEOTIDE SEQUENCE [LARGE SCALE GENOMIC DNA]</scope>
    <source>
        <strain evidence="3">GAS401</strain>
    </source>
</reference>
<feature type="region of interest" description="Disordered" evidence="1">
    <location>
        <begin position="25"/>
        <end position="62"/>
    </location>
</feature>
<sequence>MSVIPLHLQRKFEQRSAARFLAAAASAVPKGSQPRGALNTLPRPVKAKEKPAELSKRAREGL</sequence>
<dbReference type="AlphaFoldDB" id="A0A1M7UIY4"/>
<protein>
    <submittedName>
        <fullName evidence="2">Uncharacterized protein</fullName>
    </submittedName>
</protein>
<gene>
    <name evidence="2" type="ORF">SAMN05444170_5358</name>
</gene>
<name>A0A1M7UIY4_9BRAD</name>
<dbReference type="RefSeq" id="WP_172806095.1">
    <property type="nucleotide sequence ID" value="NZ_LT670849.1"/>
</dbReference>
<accession>A0A1M7UIY4</accession>